<evidence type="ECO:0000256" key="1">
    <source>
        <dbReference type="ARBA" id="ARBA00004870"/>
    </source>
</evidence>
<keyword evidence="5 11" id="KW-0808">Transferase</keyword>
<dbReference type="PANTHER" id="PTHR42724:SF1">
    <property type="entry name" value="TETRAACYLDISACCHARIDE 4'-KINASE, MITOCHONDRIAL-RELATED"/>
    <property type="match status" value="1"/>
</dbReference>
<dbReference type="NCBIfam" id="TIGR00682">
    <property type="entry name" value="lpxK"/>
    <property type="match status" value="1"/>
</dbReference>
<sequence length="390" mass="43882">MEKLRSTVKAIAYSPQSQCISPFHLSLIPLLSVASSLYSIALRLRRHVYRFNILHSHWLPVPVISVGNLTWGGNGKTPMVELLARSFADAGISPLILTRGYCGADEAKMLKRQLQGTCAKIGVGANRVATALRFLDQYGFTSSHASFEQLFCENKTEVQSSNNKIGIAILDDGMQHLSVQRDLEIVMVNALMPWGNCRLLPLGPLREPLTALCRADILVIHHADLVKENDIDTLKSTIRKGNKSAPIFFTKMTPNYFFRCRDSSIKLSTMAVENATILCLSGIGHADSFIQRIQRMGPTFVDHLNFSDHHVFELQDLQMVHTRLEALELRFGAKPVVVVTEKDYDRAPEVLLHLKQYEVLVLCSRLQFLDDMGSTEERFRKIVGEYLSQR</sequence>
<protein>
    <recommendedName>
        <fullName evidence="2">tetraacyldisaccharide 4'-kinase</fullName>
        <ecNumber evidence="2">2.7.1.130</ecNumber>
    </recommendedName>
</protein>
<dbReference type="EC" id="2.7.1.130" evidence="2"/>
<dbReference type="GO" id="GO:0009245">
    <property type="term" value="P:lipid A biosynthetic process"/>
    <property type="evidence" value="ECO:0007669"/>
    <property type="project" value="UniProtKB-KW"/>
</dbReference>
<evidence type="ECO:0000256" key="6">
    <source>
        <dbReference type="ARBA" id="ARBA00022741"/>
    </source>
</evidence>
<dbReference type="PANTHER" id="PTHR42724">
    <property type="entry name" value="TETRAACYLDISACCHARIDE 4'-KINASE"/>
    <property type="match status" value="1"/>
</dbReference>
<keyword evidence="10" id="KW-1133">Transmembrane helix</keyword>
<keyword evidence="9" id="KW-0443">Lipid metabolism</keyword>
<dbReference type="InterPro" id="IPR003758">
    <property type="entry name" value="LpxK"/>
</dbReference>
<keyword evidence="12" id="KW-1185">Reference proteome</keyword>
<dbReference type="GO" id="GO:0009029">
    <property type="term" value="F:lipid-A 4'-kinase activity"/>
    <property type="evidence" value="ECO:0007669"/>
    <property type="project" value="UniProtKB-EC"/>
</dbReference>
<dbReference type="GO" id="GO:0005524">
    <property type="term" value="F:ATP binding"/>
    <property type="evidence" value="ECO:0007669"/>
    <property type="project" value="UniProtKB-KW"/>
</dbReference>
<dbReference type="GO" id="GO:0016020">
    <property type="term" value="C:membrane"/>
    <property type="evidence" value="ECO:0007669"/>
    <property type="project" value="GOC"/>
</dbReference>
<comment type="caution">
    <text evidence="11">The sequence shown here is derived from an EMBL/GenBank/DDBJ whole genome shotgun (WGS) entry which is preliminary data.</text>
</comment>
<keyword evidence="4" id="KW-0441">Lipid A biosynthesis</keyword>
<evidence type="ECO:0000256" key="4">
    <source>
        <dbReference type="ARBA" id="ARBA00022556"/>
    </source>
</evidence>
<keyword evidence="7" id="KW-0418">Kinase</keyword>
<dbReference type="AlphaFoldDB" id="A0ABD1I2J5"/>
<evidence type="ECO:0000256" key="8">
    <source>
        <dbReference type="ARBA" id="ARBA00022840"/>
    </source>
</evidence>
<organism evidence="11 12">
    <name type="scientific">Salvia divinorum</name>
    <name type="common">Maria pastora</name>
    <name type="synonym">Diviner's sage</name>
    <dbReference type="NCBI Taxonomy" id="28513"/>
    <lineage>
        <taxon>Eukaryota</taxon>
        <taxon>Viridiplantae</taxon>
        <taxon>Streptophyta</taxon>
        <taxon>Embryophyta</taxon>
        <taxon>Tracheophyta</taxon>
        <taxon>Spermatophyta</taxon>
        <taxon>Magnoliopsida</taxon>
        <taxon>eudicotyledons</taxon>
        <taxon>Gunneridae</taxon>
        <taxon>Pentapetalae</taxon>
        <taxon>asterids</taxon>
        <taxon>lamiids</taxon>
        <taxon>Lamiales</taxon>
        <taxon>Lamiaceae</taxon>
        <taxon>Nepetoideae</taxon>
        <taxon>Mentheae</taxon>
        <taxon>Salviinae</taxon>
        <taxon>Salvia</taxon>
        <taxon>Salvia subgen. Calosphace</taxon>
    </lineage>
</organism>
<keyword evidence="10" id="KW-0812">Transmembrane</keyword>
<keyword evidence="8" id="KW-0067">ATP-binding</keyword>
<keyword evidence="3" id="KW-0444">Lipid biosynthesis</keyword>
<name>A0ABD1I2J5_SALDI</name>
<dbReference type="HAMAP" id="MF_00409">
    <property type="entry name" value="LpxK"/>
    <property type="match status" value="1"/>
</dbReference>
<reference evidence="11 12" key="1">
    <citation type="submission" date="2024-06" db="EMBL/GenBank/DDBJ databases">
        <title>A chromosome level genome sequence of Diviner's sage (Salvia divinorum).</title>
        <authorList>
            <person name="Ford S.A."/>
            <person name="Ro D.-K."/>
            <person name="Ness R.W."/>
            <person name="Phillips M.A."/>
        </authorList>
    </citation>
    <scope>NUCLEOTIDE SEQUENCE [LARGE SCALE GENOMIC DNA]</scope>
    <source>
        <strain evidence="11">SAF-2024a</strain>
        <tissue evidence="11">Leaf</tissue>
    </source>
</reference>
<keyword evidence="10" id="KW-0472">Membrane</keyword>
<evidence type="ECO:0000256" key="5">
    <source>
        <dbReference type="ARBA" id="ARBA00022679"/>
    </source>
</evidence>
<evidence type="ECO:0000256" key="7">
    <source>
        <dbReference type="ARBA" id="ARBA00022777"/>
    </source>
</evidence>
<dbReference type="EMBL" id="JBEAFC010000003">
    <property type="protein sequence ID" value="KAL1562956.1"/>
    <property type="molecule type" value="Genomic_DNA"/>
</dbReference>
<evidence type="ECO:0000256" key="9">
    <source>
        <dbReference type="ARBA" id="ARBA00023098"/>
    </source>
</evidence>
<evidence type="ECO:0000256" key="10">
    <source>
        <dbReference type="SAM" id="Phobius"/>
    </source>
</evidence>
<accession>A0ABD1I2J5</accession>
<proteinExistence type="inferred from homology"/>
<evidence type="ECO:0000313" key="12">
    <source>
        <dbReference type="Proteomes" id="UP001567538"/>
    </source>
</evidence>
<keyword evidence="6" id="KW-0547">Nucleotide-binding</keyword>
<evidence type="ECO:0000256" key="2">
    <source>
        <dbReference type="ARBA" id="ARBA00012071"/>
    </source>
</evidence>
<gene>
    <name evidence="11" type="ORF">AAHA92_05471</name>
</gene>
<comment type="pathway">
    <text evidence="1">Glycolipid biosynthesis; lipid IV(A) biosynthesis; lipid IV(A) from (3R)-3-hydroxytetradecanoyl-[acyl-carrier-protein] and UDP-N-acetyl-alpha-D-glucosamine: step 6/6.</text>
</comment>
<evidence type="ECO:0000313" key="11">
    <source>
        <dbReference type="EMBL" id="KAL1562956.1"/>
    </source>
</evidence>
<evidence type="ECO:0000256" key="3">
    <source>
        <dbReference type="ARBA" id="ARBA00022516"/>
    </source>
</evidence>
<dbReference type="Pfam" id="PF02606">
    <property type="entry name" value="LpxK"/>
    <property type="match status" value="1"/>
</dbReference>
<feature type="transmembrane region" description="Helical" evidence="10">
    <location>
        <begin position="20"/>
        <end position="41"/>
    </location>
</feature>
<dbReference type="Proteomes" id="UP001567538">
    <property type="component" value="Unassembled WGS sequence"/>
</dbReference>